<dbReference type="SUPFAM" id="SSF51905">
    <property type="entry name" value="FAD/NAD(P)-binding domain"/>
    <property type="match status" value="1"/>
</dbReference>
<dbReference type="RefSeq" id="WP_072596188.1">
    <property type="nucleotide sequence ID" value="NZ_CP018221.1"/>
</dbReference>
<dbReference type="Proteomes" id="UP000182063">
    <property type="component" value="Chromosome"/>
</dbReference>
<dbReference type="STRING" id="1921510.BSL82_04290"/>
<dbReference type="Gene3D" id="3.50.50.60">
    <property type="entry name" value="FAD/NAD(P)-binding domain"/>
    <property type="match status" value="2"/>
</dbReference>
<dbReference type="Pfam" id="PF00890">
    <property type="entry name" value="FAD_binding_2"/>
    <property type="match status" value="1"/>
</dbReference>
<name>A0A1L3ZSL1_9SPHN</name>
<keyword evidence="3" id="KW-0274">FAD</keyword>
<dbReference type="InterPro" id="IPR036188">
    <property type="entry name" value="FAD/NAD-bd_sf"/>
</dbReference>
<gene>
    <name evidence="6" type="ORF">BSL82_04290</name>
</gene>
<keyword evidence="7" id="KW-1185">Reference proteome</keyword>
<organism evidence="6 7">
    <name type="scientific">Tardibacter chloracetimidivorans</name>
    <dbReference type="NCBI Taxonomy" id="1921510"/>
    <lineage>
        <taxon>Bacteria</taxon>
        <taxon>Pseudomonadati</taxon>
        <taxon>Pseudomonadota</taxon>
        <taxon>Alphaproteobacteria</taxon>
        <taxon>Sphingomonadales</taxon>
        <taxon>Sphingomonadaceae</taxon>
        <taxon>Tardibacter</taxon>
    </lineage>
</organism>
<dbReference type="EMBL" id="CP018221">
    <property type="protein sequence ID" value="API58626.1"/>
    <property type="molecule type" value="Genomic_DNA"/>
</dbReference>
<evidence type="ECO:0000313" key="7">
    <source>
        <dbReference type="Proteomes" id="UP000182063"/>
    </source>
</evidence>
<dbReference type="OrthoDB" id="3178130at2"/>
<evidence type="ECO:0000256" key="2">
    <source>
        <dbReference type="ARBA" id="ARBA00022630"/>
    </source>
</evidence>
<keyword evidence="4" id="KW-0560">Oxidoreductase</keyword>
<dbReference type="SUPFAM" id="SSF56425">
    <property type="entry name" value="Succinate dehydrogenase/fumarate reductase flavoprotein, catalytic domain"/>
    <property type="match status" value="1"/>
</dbReference>
<dbReference type="KEGG" id="sphj:BSL82_04290"/>
<keyword evidence="2" id="KW-0285">Flavoprotein</keyword>
<accession>A0A1L3ZSL1</accession>
<reference evidence="7" key="1">
    <citation type="submission" date="2016-11" db="EMBL/GenBank/DDBJ databases">
        <title>Complete Genome Sequence of alachlor-degrading Sphingomonas sp. strain JJ-A5.</title>
        <authorList>
            <person name="Lee H."/>
            <person name="Ka J.-O."/>
        </authorList>
    </citation>
    <scope>NUCLEOTIDE SEQUENCE [LARGE SCALE GENOMIC DNA]</scope>
    <source>
        <strain evidence="7">JJ-A5</strain>
    </source>
</reference>
<evidence type="ECO:0000256" key="1">
    <source>
        <dbReference type="ARBA" id="ARBA00001974"/>
    </source>
</evidence>
<feature type="domain" description="FAD-dependent oxidoreductase 2 FAD-binding" evidence="5">
    <location>
        <begin position="10"/>
        <end position="553"/>
    </location>
</feature>
<sequence length="572" mass="61169">MQSLDSPEYDVIVVGTGAAGLTAAVTASLRGLSVLVLEKTDKFGGTTAYSGGEIWIPANHMIEQADMGWALPKIGLADSVEKAKTYLMQLVGPTVKPERIDAYLHSGPQMIRELEGKIGLKWLHHPLPDYYSELVGGISYGRTIEPAPFDGAKLGAELADLRSPSPAFDVPLGAMTSMEGINLSFGLGDKRGPKALRAIIARAIKAKLTGAKPLACGRSLLAQLRLALKQRGAPLWLSTPVTALVTEGKGSDQRVVGVEAVRDGKKVVLRASRGVVLAMGGFAGSQRMREKYLPMPTDAEWSLAPRDGQDGDGLSLAEGVGAELRNTEKAWGFPTAVLPDRNGKLQPMMALYERMKPGTITVNGQGMRYVDECKPYEDTWKAMYASDSKEASTIPSYLIFDARVKKKYAMFFSAPMVPFPKHWMKPGLIRKADSIAELAALIDIPPANLEASVTRFNEMALKGKDEDFGRGRTAFGRYFGDASFDNPNLGPLKDAPFYAVPIWPGDLGTKGGVSINEYAEALRADGSVIQGLFACGNTSASVMGDTYPGAGGTIGPAMTLGYIAANRMAGTN</sequence>
<evidence type="ECO:0000313" key="6">
    <source>
        <dbReference type="EMBL" id="API58626.1"/>
    </source>
</evidence>
<evidence type="ECO:0000256" key="4">
    <source>
        <dbReference type="ARBA" id="ARBA00023002"/>
    </source>
</evidence>
<dbReference type="PANTHER" id="PTHR43400:SF10">
    <property type="entry name" value="3-OXOSTEROID 1-DEHYDROGENASE"/>
    <property type="match status" value="1"/>
</dbReference>
<dbReference type="GO" id="GO:0016491">
    <property type="term" value="F:oxidoreductase activity"/>
    <property type="evidence" value="ECO:0007669"/>
    <property type="project" value="UniProtKB-KW"/>
</dbReference>
<dbReference type="AlphaFoldDB" id="A0A1L3ZSL1"/>
<dbReference type="PANTHER" id="PTHR43400">
    <property type="entry name" value="FUMARATE REDUCTASE"/>
    <property type="match status" value="1"/>
</dbReference>
<dbReference type="InterPro" id="IPR003953">
    <property type="entry name" value="FAD-dep_OxRdtase_2_FAD-bd"/>
</dbReference>
<dbReference type="Gene3D" id="3.90.700.10">
    <property type="entry name" value="Succinate dehydrogenase/fumarate reductase flavoprotein, catalytic domain"/>
    <property type="match status" value="1"/>
</dbReference>
<evidence type="ECO:0000259" key="5">
    <source>
        <dbReference type="Pfam" id="PF00890"/>
    </source>
</evidence>
<protein>
    <recommendedName>
        <fullName evidence="5">FAD-dependent oxidoreductase 2 FAD-binding domain-containing protein</fullName>
    </recommendedName>
</protein>
<dbReference type="GO" id="GO:0008202">
    <property type="term" value="P:steroid metabolic process"/>
    <property type="evidence" value="ECO:0007669"/>
    <property type="project" value="UniProtKB-ARBA"/>
</dbReference>
<dbReference type="InterPro" id="IPR027477">
    <property type="entry name" value="Succ_DH/fumarate_Rdtase_cat_sf"/>
</dbReference>
<dbReference type="InterPro" id="IPR050315">
    <property type="entry name" value="FAD-oxidoreductase_2"/>
</dbReference>
<proteinExistence type="predicted"/>
<evidence type="ECO:0000256" key="3">
    <source>
        <dbReference type="ARBA" id="ARBA00022827"/>
    </source>
</evidence>
<comment type="cofactor">
    <cofactor evidence="1">
        <name>FAD</name>
        <dbReference type="ChEBI" id="CHEBI:57692"/>
    </cofactor>
</comment>